<feature type="transmembrane region" description="Helical" evidence="1">
    <location>
        <begin position="124"/>
        <end position="146"/>
    </location>
</feature>
<dbReference type="InterPro" id="IPR025403">
    <property type="entry name" value="TgpA-like_C"/>
</dbReference>
<evidence type="ECO:0000313" key="3">
    <source>
        <dbReference type="EMBL" id="TQE95933.1"/>
    </source>
</evidence>
<accession>A0A540VII6</accession>
<feature type="transmembrane region" description="Helical" evidence="1">
    <location>
        <begin position="86"/>
        <end position="104"/>
    </location>
</feature>
<feature type="transmembrane region" description="Helical" evidence="1">
    <location>
        <begin position="50"/>
        <end position="66"/>
    </location>
</feature>
<organism evidence="3 4">
    <name type="scientific">Litorilinea aerophila</name>
    <dbReference type="NCBI Taxonomy" id="1204385"/>
    <lineage>
        <taxon>Bacteria</taxon>
        <taxon>Bacillati</taxon>
        <taxon>Chloroflexota</taxon>
        <taxon>Caldilineae</taxon>
        <taxon>Caldilineales</taxon>
        <taxon>Caldilineaceae</taxon>
        <taxon>Litorilinea</taxon>
    </lineage>
</organism>
<feature type="transmembrane region" description="Helical" evidence="1">
    <location>
        <begin position="280"/>
        <end position="301"/>
    </location>
</feature>
<dbReference type="RefSeq" id="WP_141609846.1">
    <property type="nucleotide sequence ID" value="NZ_VIGC02000010.1"/>
</dbReference>
<dbReference type="AlphaFoldDB" id="A0A540VII6"/>
<keyword evidence="1" id="KW-0472">Membrane</keyword>
<sequence>MNWKRWHWLDDGLLPAGLAVLRACWLWPWLRLLQALLMPSTPQAVVPLPWLVGLPLAGVLTVRLLVPPPDPEAEGQKPDVPWRARMAAAVAGLLALLLLLWWQLYRADGPLWGTAWLAHLGDELIHWGAEAPAPVVLGMVGAYLWLRGTQDASRPIAHDDVWGTVVAGAALIVLYLLLTAGTALGTLVDMTRVVMTFFAVAMAMLALTSLKITVGLARALGNRRGSAARMPSLNRYWLISVGTVIALLLGLGLLLGWIIAPEQIAQVMAWGSTVLGYIGRAVGSVLLAIGYVIFVVLYHIFRLLSPLISRLLNLLGESELGDTLEEMVTPTPEPLMAEPAPIPDAYRWTGLFVAVALLLLAFALALRRMRAVASEEPDEVRESILSSDLLQEQLAGLLRNWLGRLRTGARAISPFLALDGEAETRRVIRQIYQQFLQRRRAEGLPRRPPQTPAEYQATLDASLGDANRPAAVITRHYIHARYAQDPPAGDAVAEVQAAWADLEQSAPGDQPAGQE</sequence>
<comment type="caution">
    <text evidence="3">The sequence shown here is derived from an EMBL/GenBank/DDBJ whole genome shotgun (WGS) entry which is preliminary data.</text>
</comment>
<keyword evidence="1" id="KW-0812">Transmembrane</keyword>
<reference evidence="3 4" key="1">
    <citation type="submission" date="2019-06" db="EMBL/GenBank/DDBJ databases">
        <title>Genome sequence of Litorilinea aerophila BAA-2444.</title>
        <authorList>
            <person name="Maclea K.S."/>
            <person name="Maurais E.G."/>
            <person name="Iannazzi L.C."/>
        </authorList>
    </citation>
    <scope>NUCLEOTIDE SEQUENCE [LARGE SCALE GENOMIC DNA]</scope>
    <source>
        <strain evidence="3 4">ATCC BAA-2444</strain>
    </source>
</reference>
<dbReference type="EMBL" id="VIGC01000010">
    <property type="protein sequence ID" value="TQE95933.1"/>
    <property type="molecule type" value="Genomic_DNA"/>
</dbReference>
<dbReference type="Proteomes" id="UP000317371">
    <property type="component" value="Unassembled WGS sequence"/>
</dbReference>
<feature type="transmembrane region" description="Helical" evidence="1">
    <location>
        <begin position="194"/>
        <end position="216"/>
    </location>
</feature>
<evidence type="ECO:0000313" key="4">
    <source>
        <dbReference type="Proteomes" id="UP000317371"/>
    </source>
</evidence>
<name>A0A540VII6_9CHLR</name>
<dbReference type="Pfam" id="PF13559">
    <property type="entry name" value="DUF4129"/>
    <property type="match status" value="1"/>
</dbReference>
<feature type="transmembrane region" description="Helical" evidence="1">
    <location>
        <begin position="12"/>
        <end position="30"/>
    </location>
</feature>
<proteinExistence type="predicted"/>
<evidence type="ECO:0000256" key="1">
    <source>
        <dbReference type="SAM" id="Phobius"/>
    </source>
</evidence>
<evidence type="ECO:0000259" key="2">
    <source>
        <dbReference type="Pfam" id="PF13559"/>
    </source>
</evidence>
<feature type="domain" description="Protein-glutamine gamma-glutamyltransferase-like C-terminal" evidence="2">
    <location>
        <begin position="431"/>
        <end position="499"/>
    </location>
</feature>
<feature type="transmembrane region" description="Helical" evidence="1">
    <location>
        <begin position="166"/>
        <end position="188"/>
    </location>
</feature>
<keyword evidence="1" id="KW-1133">Transmembrane helix</keyword>
<gene>
    <name evidence="3" type="ORF">FKZ61_09290</name>
</gene>
<protein>
    <submittedName>
        <fullName evidence="3">DUF4129 domain-containing protein</fullName>
    </submittedName>
</protein>
<feature type="transmembrane region" description="Helical" evidence="1">
    <location>
        <begin position="236"/>
        <end position="260"/>
    </location>
</feature>
<dbReference type="InParanoid" id="A0A540VII6"/>
<keyword evidence="4" id="KW-1185">Reference proteome</keyword>
<feature type="transmembrane region" description="Helical" evidence="1">
    <location>
        <begin position="345"/>
        <end position="366"/>
    </location>
</feature>